<name>A0A8T1W5S8_9STRA</name>
<dbReference type="Proteomes" id="UP000693981">
    <property type="component" value="Unassembled WGS sequence"/>
</dbReference>
<dbReference type="EMBL" id="JAGDFL010000471">
    <property type="protein sequence ID" value="KAG7387540.1"/>
    <property type="molecule type" value="Genomic_DNA"/>
</dbReference>
<sequence length="222" mass="24705">MDARRPSTCESFVSNDGSDDLVVRYQWGGEAIGLELMREPATGVEHTVHWREDPLGVTLGVEETSRRVFVTRSTRADVQVGDVLVEAQSEPITEQNLAERLALLKQQHALRANIPFVFAPPPPPVYVKKCAGELSDAGVDSSFELRYVNGRVVRYLDMRELQVLIRNSPKPVTMAFVQSKGQQFYSALQKQEHERRRQRQVTQAATASAGLAFAAAIVVNIT</sequence>
<gene>
    <name evidence="1" type="ORF">PHYBOEH_008220</name>
</gene>
<organism evidence="1 2">
    <name type="scientific">Phytophthora boehmeriae</name>
    <dbReference type="NCBI Taxonomy" id="109152"/>
    <lineage>
        <taxon>Eukaryota</taxon>
        <taxon>Sar</taxon>
        <taxon>Stramenopiles</taxon>
        <taxon>Oomycota</taxon>
        <taxon>Peronosporomycetes</taxon>
        <taxon>Peronosporales</taxon>
        <taxon>Peronosporaceae</taxon>
        <taxon>Phytophthora</taxon>
    </lineage>
</organism>
<accession>A0A8T1W5S8</accession>
<dbReference type="OrthoDB" id="66912at2759"/>
<evidence type="ECO:0000313" key="1">
    <source>
        <dbReference type="EMBL" id="KAG7387540.1"/>
    </source>
</evidence>
<protein>
    <recommendedName>
        <fullName evidence="3">PDZ domain-containing protein</fullName>
    </recommendedName>
</protein>
<dbReference type="AlphaFoldDB" id="A0A8T1W5S8"/>
<keyword evidence="2" id="KW-1185">Reference proteome</keyword>
<evidence type="ECO:0008006" key="3">
    <source>
        <dbReference type="Google" id="ProtNLM"/>
    </source>
</evidence>
<reference evidence="1" key="1">
    <citation type="submission" date="2021-02" db="EMBL/GenBank/DDBJ databases">
        <authorList>
            <person name="Palmer J.M."/>
        </authorList>
    </citation>
    <scope>NUCLEOTIDE SEQUENCE</scope>
    <source>
        <strain evidence="1">SCRP23</strain>
    </source>
</reference>
<proteinExistence type="predicted"/>
<evidence type="ECO:0000313" key="2">
    <source>
        <dbReference type="Proteomes" id="UP000693981"/>
    </source>
</evidence>
<comment type="caution">
    <text evidence="1">The sequence shown here is derived from an EMBL/GenBank/DDBJ whole genome shotgun (WGS) entry which is preliminary data.</text>
</comment>